<organism evidence="1 2">
    <name type="scientific">Iphiclides podalirius</name>
    <name type="common">scarce swallowtail</name>
    <dbReference type="NCBI Taxonomy" id="110791"/>
    <lineage>
        <taxon>Eukaryota</taxon>
        <taxon>Metazoa</taxon>
        <taxon>Ecdysozoa</taxon>
        <taxon>Arthropoda</taxon>
        <taxon>Hexapoda</taxon>
        <taxon>Insecta</taxon>
        <taxon>Pterygota</taxon>
        <taxon>Neoptera</taxon>
        <taxon>Endopterygota</taxon>
        <taxon>Lepidoptera</taxon>
        <taxon>Glossata</taxon>
        <taxon>Ditrysia</taxon>
        <taxon>Papilionoidea</taxon>
        <taxon>Papilionidae</taxon>
        <taxon>Papilioninae</taxon>
        <taxon>Iphiclides</taxon>
    </lineage>
</organism>
<sequence length="126" mass="13922">MEISRCMHAIALYGQWQRTSFMALHACMLGAGRWVSGVAARNRCPGAVPPSDSPLPPAPSLPPVHATLITRAHSRPPRARPQHSFHATRRHTRADTAASYFRAAVLWSNRERVLPRGLGRRCGLIL</sequence>
<reference evidence="1" key="1">
    <citation type="submission" date="2022-03" db="EMBL/GenBank/DDBJ databases">
        <authorList>
            <person name="Martin H S."/>
        </authorList>
    </citation>
    <scope>NUCLEOTIDE SEQUENCE</scope>
</reference>
<accession>A0ABN8IB54</accession>
<dbReference type="Proteomes" id="UP000837857">
    <property type="component" value="Chromosome 2"/>
</dbReference>
<proteinExistence type="predicted"/>
<evidence type="ECO:0000313" key="1">
    <source>
        <dbReference type="EMBL" id="CAH2049938.1"/>
    </source>
</evidence>
<protein>
    <submittedName>
        <fullName evidence="1">Uncharacterized protein</fullName>
    </submittedName>
</protein>
<dbReference type="EMBL" id="OW152814">
    <property type="protein sequence ID" value="CAH2049938.1"/>
    <property type="molecule type" value="Genomic_DNA"/>
</dbReference>
<gene>
    <name evidence="1" type="ORF">IPOD504_LOCUS7114</name>
</gene>
<keyword evidence="2" id="KW-1185">Reference proteome</keyword>
<evidence type="ECO:0000313" key="2">
    <source>
        <dbReference type="Proteomes" id="UP000837857"/>
    </source>
</evidence>
<feature type="non-terminal residue" evidence="1">
    <location>
        <position position="126"/>
    </location>
</feature>
<name>A0ABN8IB54_9NEOP</name>